<dbReference type="NCBIfam" id="NF003962">
    <property type="entry name" value="PRK05454.2-5"/>
    <property type="match status" value="1"/>
</dbReference>
<dbReference type="InterPro" id="IPR050321">
    <property type="entry name" value="Glycosyltr_2/OpgH_subfam"/>
</dbReference>
<dbReference type="RefSeq" id="WP_378476765.1">
    <property type="nucleotide sequence ID" value="NZ_JBHUIW010000004.1"/>
</dbReference>
<feature type="transmembrane region" description="Helical" evidence="13">
    <location>
        <begin position="538"/>
        <end position="560"/>
    </location>
</feature>
<keyword evidence="16" id="KW-1185">Reference proteome</keyword>
<dbReference type="PANTHER" id="PTHR43867">
    <property type="entry name" value="CELLULOSE SYNTHASE CATALYTIC SUBUNIT A [UDP-FORMING]"/>
    <property type="match status" value="1"/>
</dbReference>
<comment type="subcellular location">
    <subcellularLocation>
        <location evidence="1">Cell inner membrane</location>
        <topology evidence="1">Multi-pass membrane protein</topology>
    </subcellularLocation>
</comment>
<feature type="transmembrane region" description="Helical" evidence="13">
    <location>
        <begin position="384"/>
        <end position="412"/>
    </location>
</feature>
<evidence type="ECO:0000256" key="1">
    <source>
        <dbReference type="ARBA" id="ARBA00004429"/>
    </source>
</evidence>
<sequence length="621" mass="65725">MSGQAAAADPTQDRQTVPQRTLPAGARRALFAGLVLITMAGLLALAAAALAPGGPSGLDLLLLVLFGVTLPWTVIGFWNAVIGFLILRFAADPVAAVLPVAARVAPTAPIIGSTAILVCVRNEAPDRIVRNLRPLLGGLAETPQADRFHAYVLSDTSDPAITAAEEAAFAALTAEFAGRIALTYRRRTDNAGFKAGNIAAFCNAFGHLHDYAVTLDADSVMPAEAVLRMVRIVEADPKLGILQGLVIGRPATSAFARLFQYSMRLSMRSYTFGSAWWQADCGPYWGHNAVLRLKPFIAHCELSALPGTGPLGGHVLSHDQIEAVLMRRAGFEVRVLPEETLGFEENPPTLMEFVRRDLRWCQGNMQYWRFLGLPGLKPISRYQLVFAILMFFGSPAWVGLTVLIPLVAALGAGDAPAIAPALGLALFWILLPMWFAPQIATVLALVTRPRGAAPFGGPGVLVSNALVAMTFMQLLVPILWLAHTLFLVRLALGRGIGWGAQARDDHAVPVGLALRLLWPQTVLGLAVLLLVATTVPAALPYAAVLALGPALAVPLAVATASPGLGRFMQKAALCRLPEERDPPPILRLVTAPPSPTAAPQPAAVSGPTSATVVIPQPAESP</sequence>
<evidence type="ECO:0000256" key="11">
    <source>
        <dbReference type="ARBA" id="ARBA00023136"/>
    </source>
</evidence>
<keyword evidence="5" id="KW-1003">Cell membrane</keyword>
<keyword evidence="7 15" id="KW-0328">Glycosyltransferase</keyword>
<dbReference type="NCBIfam" id="NF003958">
    <property type="entry name" value="PRK05454.2-1"/>
    <property type="match status" value="1"/>
</dbReference>
<dbReference type="InterPro" id="IPR029044">
    <property type="entry name" value="Nucleotide-diphossugar_trans"/>
</dbReference>
<evidence type="ECO:0000259" key="14">
    <source>
        <dbReference type="Pfam" id="PF13632"/>
    </source>
</evidence>
<evidence type="ECO:0000313" key="16">
    <source>
        <dbReference type="Proteomes" id="UP001597314"/>
    </source>
</evidence>
<feature type="transmembrane region" description="Helical" evidence="13">
    <location>
        <begin position="478"/>
        <end position="500"/>
    </location>
</feature>
<feature type="transmembrane region" description="Helical" evidence="13">
    <location>
        <begin position="418"/>
        <end position="446"/>
    </location>
</feature>
<dbReference type="PANTHER" id="PTHR43867:SF5">
    <property type="entry name" value="GLUCANS BIOSYNTHESIS GLUCOSYLTRANSFERASE H"/>
    <property type="match status" value="1"/>
</dbReference>
<organism evidence="15 16">
    <name type="scientific">Rhodoplanes azumiensis</name>
    <dbReference type="NCBI Taxonomy" id="1897628"/>
    <lineage>
        <taxon>Bacteria</taxon>
        <taxon>Pseudomonadati</taxon>
        <taxon>Pseudomonadota</taxon>
        <taxon>Alphaproteobacteria</taxon>
        <taxon>Hyphomicrobiales</taxon>
        <taxon>Nitrobacteraceae</taxon>
        <taxon>Rhodoplanes</taxon>
    </lineage>
</organism>
<evidence type="ECO:0000256" key="8">
    <source>
        <dbReference type="ARBA" id="ARBA00022679"/>
    </source>
</evidence>
<comment type="pathway">
    <text evidence="2">Glycan metabolism; osmoregulated periplasmic glucan (OPG) biosynthesis.</text>
</comment>
<dbReference type="GO" id="GO:0016757">
    <property type="term" value="F:glycosyltransferase activity"/>
    <property type="evidence" value="ECO:0007669"/>
    <property type="project" value="UniProtKB-KW"/>
</dbReference>
<evidence type="ECO:0000256" key="12">
    <source>
        <dbReference type="SAM" id="MobiDB-lite"/>
    </source>
</evidence>
<keyword evidence="10 13" id="KW-1133">Transmembrane helix</keyword>
<evidence type="ECO:0000256" key="4">
    <source>
        <dbReference type="ARBA" id="ARBA00020585"/>
    </source>
</evidence>
<dbReference type="SUPFAM" id="SSF53448">
    <property type="entry name" value="Nucleotide-diphospho-sugar transferases"/>
    <property type="match status" value="1"/>
</dbReference>
<reference evidence="16" key="1">
    <citation type="journal article" date="2019" name="Int. J. Syst. Evol. Microbiol.">
        <title>The Global Catalogue of Microorganisms (GCM) 10K type strain sequencing project: providing services to taxonomists for standard genome sequencing and annotation.</title>
        <authorList>
            <consortium name="The Broad Institute Genomics Platform"/>
            <consortium name="The Broad Institute Genome Sequencing Center for Infectious Disease"/>
            <person name="Wu L."/>
            <person name="Ma J."/>
        </authorList>
    </citation>
    <scope>NUCLEOTIDE SEQUENCE [LARGE SCALE GENOMIC DNA]</scope>
    <source>
        <strain evidence="16">CGMCC 1.6774</strain>
    </source>
</reference>
<evidence type="ECO:0000256" key="9">
    <source>
        <dbReference type="ARBA" id="ARBA00022692"/>
    </source>
</evidence>
<evidence type="ECO:0000256" key="6">
    <source>
        <dbReference type="ARBA" id="ARBA00022519"/>
    </source>
</evidence>
<gene>
    <name evidence="15" type="primary">mdoH</name>
    <name evidence="15" type="ORF">ACFSOX_05360</name>
</gene>
<comment type="similarity">
    <text evidence="3">Belongs to the glycosyltransferase 2 family. OpgH subfamily.</text>
</comment>
<keyword evidence="8 15" id="KW-0808">Transferase</keyword>
<dbReference type="Pfam" id="PF13632">
    <property type="entry name" value="Glyco_trans_2_3"/>
    <property type="match status" value="1"/>
</dbReference>
<feature type="transmembrane region" description="Helical" evidence="13">
    <location>
        <begin position="63"/>
        <end position="87"/>
    </location>
</feature>
<feature type="transmembrane region" description="Helical" evidence="13">
    <location>
        <begin position="29"/>
        <end position="51"/>
    </location>
</feature>
<evidence type="ECO:0000256" key="7">
    <source>
        <dbReference type="ARBA" id="ARBA00022676"/>
    </source>
</evidence>
<feature type="transmembrane region" description="Helical" evidence="13">
    <location>
        <begin position="453"/>
        <end position="472"/>
    </location>
</feature>
<dbReference type="EMBL" id="JBHUIW010000004">
    <property type="protein sequence ID" value="MFD2181573.1"/>
    <property type="molecule type" value="Genomic_DNA"/>
</dbReference>
<name>A0ABW5AF57_9BRAD</name>
<feature type="transmembrane region" description="Helical" evidence="13">
    <location>
        <begin position="512"/>
        <end position="532"/>
    </location>
</feature>
<evidence type="ECO:0000256" key="3">
    <source>
        <dbReference type="ARBA" id="ARBA00009337"/>
    </source>
</evidence>
<feature type="domain" description="Glycosyltransferase 2-like" evidence="14">
    <location>
        <begin position="213"/>
        <end position="429"/>
    </location>
</feature>
<evidence type="ECO:0000313" key="15">
    <source>
        <dbReference type="EMBL" id="MFD2181573.1"/>
    </source>
</evidence>
<accession>A0ABW5AF57</accession>
<comment type="caution">
    <text evidence="15">The sequence shown here is derived from an EMBL/GenBank/DDBJ whole genome shotgun (WGS) entry which is preliminary data.</text>
</comment>
<keyword evidence="11 13" id="KW-0472">Membrane</keyword>
<proteinExistence type="inferred from homology"/>
<keyword evidence="9 13" id="KW-0812">Transmembrane</keyword>
<feature type="region of interest" description="Disordered" evidence="12">
    <location>
        <begin position="584"/>
        <end position="621"/>
    </location>
</feature>
<evidence type="ECO:0000256" key="10">
    <source>
        <dbReference type="ARBA" id="ARBA00022989"/>
    </source>
</evidence>
<dbReference type="InterPro" id="IPR001173">
    <property type="entry name" value="Glyco_trans_2-like"/>
</dbReference>
<evidence type="ECO:0000256" key="13">
    <source>
        <dbReference type="SAM" id="Phobius"/>
    </source>
</evidence>
<protein>
    <recommendedName>
        <fullName evidence="4">Glucans biosynthesis glucosyltransferase H</fullName>
    </recommendedName>
</protein>
<keyword evidence="6" id="KW-0997">Cell inner membrane</keyword>
<dbReference type="Gene3D" id="3.90.550.10">
    <property type="entry name" value="Spore Coat Polysaccharide Biosynthesis Protein SpsA, Chain A"/>
    <property type="match status" value="1"/>
</dbReference>
<dbReference type="Proteomes" id="UP001597314">
    <property type="component" value="Unassembled WGS sequence"/>
</dbReference>
<evidence type="ECO:0000256" key="2">
    <source>
        <dbReference type="ARBA" id="ARBA00005001"/>
    </source>
</evidence>
<evidence type="ECO:0000256" key="5">
    <source>
        <dbReference type="ARBA" id="ARBA00022475"/>
    </source>
</evidence>